<proteinExistence type="predicted"/>
<dbReference type="PANTHER" id="PTHR34136:SF1">
    <property type="entry name" value="UDP-N-ACETYL-D-MANNOSAMINURONIC ACID TRANSFERASE"/>
    <property type="match status" value="1"/>
</dbReference>
<dbReference type="Proteomes" id="UP000886042">
    <property type="component" value="Unassembled WGS sequence"/>
</dbReference>
<keyword evidence="2" id="KW-0808">Transferase</keyword>
<dbReference type="PANTHER" id="PTHR34136">
    <property type="match status" value="1"/>
</dbReference>
<dbReference type="NCBIfam" id="TIGR00696">
    <property type="entry name" value="wecG_tagA_cpsF"/>
    <property type="match status" value="1"/>
</dbReference>
<name>A0A7C3GMB1_9PROT</name>
<dbReference type="AlphaFoldDB" id="A0A7C3GMB1"/>
<evidence type="ECO:0000313" key="3">
    <source>
        <dbReference type="EMBL" id="HFB55477.1"/>
    </source>
</evidence>
<accession>A0A7C3GMB1</accession>
<gene>
    <name evidence="3" type="ORF">ENJ46_06085</name>
</gene>
<evidence type="ECO:0000256" key="1">
    <source>
        <dbReference type="ARBA" id="ARBA00022676"/>
    </source>
</evidence>
<reference evidence="3" key="1">
    <citation type="journal article" date="2020" name="mSystems">
        <title>Genome- and Community-Level Interaction Insights into Carbon Utilization and Element Cycling Functions of Hydrothermarchaeota in Hydrothermal Sediment.</title>
        <authorList>
            <person name="Zhou Z."/>
            <person name="Liu Y."/>
            <person name="Xu W."/>
            <person name="Pan J."/>
            <person name="Luo Z.H."/>
            <person name="Li M."/>
        </authorList>
    </citation>
    <scope>NUCLEOTIDE SEQUENCE [LARGE SCALE GENOMIC DNA]</scope>
    <source>
        <strain evidence="3">HyVt-489</strain>
    </source>
</reference>
<comment type="caution">
    <text evidence="3">The sequence shown here is derived from an EMBL/GenBank/DDBJ whole genome shotgun (WGS) entry which is preliminary data.</text>
</comment>
<dbReference type="GO" id="GO:0016758">
    <property type="term" value="F:hexosyltransferase activity"/>
    <property type="evidence" value="ECO:0007669"/>
    <property type="project" value="TreeGrafter"/>
</dbReference>
<dbReference type="Pfam" id="PF03808">
    <property type="entry name" value="Glyco_tran_WecG"/>
    <property type="match status" value="1"/>
</dbReference>
<protein>
    <submittedName>
        <fullName evidence="3">Glycosyltransferase</fullName>
    </submittedName>
</protein>
<dbReference type="CDD" id="cd06533">
    <property type="entry name" value="Glyco_transf_WecG_TagA"/>
    <property type="match status" value="1"/>
</dbReference>
<organism evidence="3">
    <name type="scientific">Hellea balneolensis</name>
    <dbReference type="NCBI Taxonomy" id="287478"/>
    <lineage>
        <taxon>Bacteria</taxon>
        <taxon>Pseudomonadati</taxon>
        <taxon>Pseudomonadota</taxon>
        <taxon>Alphaproteobacteria</taxon>
        <taxon>Maricaulales</taxon>
        <taxon>Robiginitomaculaceae</taxon>
        <taxon>Hellea</taxon>
    </lineage>
</organism>
<keyword evidence="1" id="KW-0328">Glycosyltransferase</keyword>
<sequence>MTKDTQQSEAGHDTRIDFCGVGFHALTPTQTLQKCKTVTAQEPFRYLVTPNVDHVVRLSQEPEIYAPLYKGSWMSVCDSRILELLARKSGLTLPAVPGSDLTAQLFENIIDPNEAMCVIGGDADVIAKVKSRYGLAKLYHHEPPMGLRTNPKAVQACAAFMATHKARYTFICVGSPQQEMIAQAAEQRGDCVGLGLCVGASLDFLAGKVKRAPKWMQKLRAEWLYRLLSEPKRLWKRYLVDGPKIFLIWRTWLRNRP</sequence>
<dbReference type="InterPro" id="IPR004629">
    <property type="entry name" value="WecG_TagA_CpsF"/>
</dbReference>
<evidence type="ECO:0000256" key="2">
    <source>
        <dbReference type="ARBA" id="ARBA00022679"/>
    </source>
</evidence>
<dbReference type="EMBL" id="DRMN01000394">
    <property type="protein sequence ID" value="HFB55477.1"/>
    <property type="molecule type" value="Genomic_DNA"/>
</dbReference>